<evidence type="ECO:0000313" key="3">
    <source>
        <dbReference type="EMBL" id="HED09581.1"/>
    </source>
</evidence>
<evidence type="ECO:0000256" key="2">
    <source>
        <dbReference type="SAM" id="SignalP"/>
    </source>
</evidence>
<sequence>MKRICILFLFLFIANAMAGVKFSRHLLTTPVARQNILIHTADMSTNTSPEEIIAFEQILQGYTYAALGSLGGLAGGILITEVTGGDGYDGLAAAVLGSILGYVVGGAWGVYSYGQEKNGNGSFWITLLGSAAGGLFYLIPAPIGAYFAYDWSNSHATTPQPPSALRYKQPLNIVLHF</sequence>
<feature type="chain" id="PRO_5030632938" description="Glycine zipper family protein" evidence="2">
    <location>
        <begin position="19"/>
        <end position="177"/>
    </location>
</feature>
<organism evidence="3">
    <name type="scientific">Caldithrix abyssi</name>
    <dbReference type="NCBI Taxonomy" id="187145"/>
    <lineage>
        <taxon>Bacteria</taxon>
        <taxon>Pseudomonadati</taxon>
        <taxon>Calditrichota</taxon>
        <taxon>Calditrichia</taxon>
        <taxon>Calditrichales</taxon>
        <taxon>Calditrichaceae</taxon>
        <taxon>Caldithrix</taxon>
    </lineage>
</organism>
<keyword evidence="1" id="KW-0472">Membrane</keyword>
<comment type="caution">
    <text evidence="3">The sequence shown here is derived from an EMBL/GenBank/DDBJ whole genome shotgun (WGS) entry which is preliminary data.</text>
</comment>
<name>A0A7V1LKD0_CALAY</name>
<dbReference type="AlphaFoldDB" id="A0A7V1LKD0"/>
<proteinExistence type="predicted"/>
<evidence type="ECO:0008006" key="4">
    <source>
        <dbReference type="Google" id="ProtNLM"/>
    </source>
</evidence>
<protein>
    <recommendedName>
        <fullName evidence="4">Glycine zipper family protein</fullName>
    </recommendedName>
</protein>
<keyword evidence="2" id="KW-0732">Signal</keyword>
<keyword evidence="1" id="KW-1133">Transmembrane helix</keyword>
<feature type="transmembrane region" description="Helical" evidence="1">
    <location>
        <begin position="61"/>
        <end position="79"/>
    </location>
</feature>
<evidence type="ECO:0000256" key="1">
    <source>
        <dbReference type="SAM" id="Phobius"/>
    </source>
</evidence>
<feature type="transmembrane region" description="Helical" evidence="1">
    <location>
        <begin position="123"/>
        <end position="149"/>
    </location>
</feature>
<dbReference type="EMBL" id="DRLD01000071">
    <property type="protein sequence ID" value="HED09581.1"/>
    <property type="molecule type" value="Genomic_DNA"/>
</dbReference>
<feature type="signal peptide" evidence="2">
    <location>
        <begin position="1"/>
        <end position="18"/>
    </location>
</feature>
<reference evidence="3" key="1">
    <citation type="journal article" date="2020" name="mSystems">
        <title>Genome- and Community-Level Interaction Insights into Carbon Utilization and Element Cycling Functions of Hydrothermarchaeota in Hydrothermal Sediment.</title>
        <authorList>
            <person name="Zhou Z."/>
            <person name="Liu Y."/>
            <person name="Xu W."/>
            <person name="Pan J."/>
            <person name="Luo Z.H."/>
            <person name="Li M."/>
        </authorList>
    </citation>
    <scope>NUCLEOTIDE SEQUENCE [LARGE SCALE GENOMIC DNA]</scope>
    <source>
        <strain evidence="3">HyVt-456</strain>
    </source>
</reference>
<dbReference type="Proteomes" id="UP000886005">
    <property type="component" value="Unassembled WGS sequence"/>
</dbReference>
<gene>
    <name evidence="3" type="ORF">ENJ10_02745</name>
</gene>
<keyword evidence="1" id="KW-0812">Transmembrane</keyword>
<accession>A0A7V1LKD0</accession>
<feature type="transmembrane region" description="Helical" evidence="1">
    <location>
        <begin position="91"/>
        <end position="111"/>
    </location>
</feature>